<sequence>MRKVVIGVCQVVSVALVLGMSPACKKQESPDEVVVAASQSSRDNATRASMLTIARVESSFHAAHGRYASLAELVDAGFLPNDPSEARMSQFFIEASENAFACYSVPSDYPASGRMSYFIDQTGKLRGSDRRGSRASASDPVIE</sequence>
<dbReference type="Proteomes" id="UP000677668">
    <property type="component" value="Chromosome 1"/>
</dbReference>
<evidence type="ECO:0000313" key="2">
    <source>
        <dbReference type="EMBL" id="QUV93401.1"/>
    </source>
</evidence>
<reference evidence="2 3" key="1">
    <citation type="submission" date="2021-03" db="EMBL/GenBank/DDBJ databases">
        <title>Genomic and phenotypic characterization of Chloracidobacterium isolates provides evidence for multiple species.</title>
        <authorList>
            <person name="Saini M.K."/>
            <person name="Costas A.M.G."/>
            <person name="Tank M."/>
            <person name="Bryant D.A."/>
        </authorList>
    </citation>
    <scope>NUCLEOTIDE SEQUENCE [LARGE SCALE GENOMIC DNA]</scope>
    <source>
        <strain evidence="2 3">N</strain>
    </source>
</reference>
<organism evidence="2 3">
    <name type="scientific">Chloracidobacterium sp. N</name>
    <dbReference type="NCBI Taxonomy" id="2821540"/>
    <lineage>
        <taxon>Bacteria</taxon>
        <taxon>Pseudomonadati</taxon>
        <taxon>Acidobacteriota</taxon>
        <taxon>Terriglobia</taxon>
        <taxon>Terriglobales</taxon>
        <taxon>Acidobacteriaceae</taxon>
        <taxon>Chloracidobacterium</taxon>
        <taxon>Chloracidobacterium aggregatum</taxon>
    </lineage>
</organism>
<keyword evidence="3" id="KW-1185">Reference proteome</keyword>
<evidence type="ECO:0000256" key="1">
    <source>
        <dbReference type="SAM" id="MobiDB-lite"/>
    </source>
</evidence>
<feature type="compositionally biased region" description="Low complexity" evidence="1">
    <location>
        <begin position="134"/>
        <end position="143"/>
    </location>
</feature>
<gene>
    <name evidence="2" type="ORF">J8C05_08475</name>
</gene>
<dbReference type="EMBL" id="CP072642">
    <property type="protein sequence ID" value="QUV93401.1"/>
    <property type="molecule type" value="Genomic_DNA"/>
</dbReference>
<evidence type="ECO:0000313" key="3">
    <source>
        <dbReference type="Proteomes" id="UP000677668"/>
    </source>
</evidence>
<protein>
    <submittedName>
        <fullName evidence="2">Uncharacterized protein</fullName>
    </submittedName>
</protein>
<accession>A0ABX8B1F5</accession>
<name>A0ABX8B1F5_9BACT</name>
<feature type="region of interest" description="Disordered" evidence="1">
    <location>
        <begin position="124"/>
        <end position="143"/>
    </location>
</feature>
<dbReference type="RefSeq" id="WP_211421784.1">
    <property type="nucleotide sequence ID" value="NZ_CP072642.1"/>
</dbReference>
<proteinExistence type="predicted"/>